<dbReference type="EMBL" id="CDOD01000011">
    <property type="protein sequence ID" value="CEN34085.1"/>
    <property type="molecule type" value="Genomic_DNA"/>
</dbReference>
<dbReference type="RefSeq" id="WP_041991306.1">
    <property type="nucleotide sequence ID" value="NZ_CDOD01000011.1"/>
</dbReference>
<organism evidence="1 2">
    <name type="scientific">Capnocytophaga cynodegmi</name>
    <dbReference type="NCBI Taxonomy" id="28189"/>
    <lineage>
        <taxon>Bacteria</taxon>
        <taxon>Pseudomonadati</taxon>
        <taxon>Bacteroidota</taxon>
        <taxon>Flavobacteriia</taxon>
        <taxon>Flavobacteriales</taxon>
        <taxon>Flavobacteriaceae</taxon>
        <taxon>Capnocytophaga</taxon>
    </lineage>
</organism>
<dbReference type="Proteomes" id="UP000038055">
    <property type="component" value="Unassembled WGS sequence"/>
</dbReference>
<protein>
    <recommendedName>
        <fullName evidence="3">Sugar-binding protein</fullName>
    </recommendedName>
</protein>
<gene>
    <name evidence="1" type="ORF">CCYN2B_190062</name>
</gene>
<proteinExistence type="predicted"/>
<dbReference type="eggNOG" id="COG3209">
    <property type="taxonomic scope" value="Bacteria"/>
</dbReference>
<evidence type="ECO:0000313" key="1">
    <source>
        <dbReference type="EMBL" id="CEN34085.1"/>
    </source>
</evidence>
<name>A0A0B7H3W1_9FLAO</name>
<dbReference type="AlphaFoldDB" id="A0A0B7H3W1"/>
<evidence type="ECO:0000313" key="2">
    <source>
        <dbReference type="Proteomes" id="UP000038055"/>
    </source>
</evidence>
<accession>A0A0B7H3W1</accession>
<evidence type="ECO:0008006" key="3">
    <source>
        <dbReference type="Google" id="ProtNLM"/>
    </source>
</evidence>
<dbReference type="Gene3D" id="2.180.10.10">
    <property type="entry name" value="RHS repeat-associated core"/>
    <property type="match status" value="1"/>
</dbReference>
<dbReference type="STRING" id="28189.CCYN74_140011"/>
<keyword evidence="2" id="KW-1185">Reference proteome</keyword>
<sequence>MRIFLLFLISAVAFGQNLKTDWQKENLKGKVKSVESVAYRYVGNEGKKEPMSNFNTEEKYNDKGFKVSGRRFTNEGKTSVSWRYFYDDKNYLTKVEILNDKNQVEESLKYIYELDAQKEEILGYDGSGKLTGRQIASYNEKGNKISELSLNADGAFLLRQEIIYDAKNNILEKRFEDKEGKKVLLKYVYDNKNNIVEENYYGEEDQLYGQKIFSYKYDAKGNWIQRTERIYDVERVVTERKIEYF</sequence>
<reference evidence="2" key="1">
    <citation type="submission" date="2015-01" db="EMBL/GenBank/DDBJ databases">
        <authorList>
            <person name="MANFREDI Pablo"/>
        </authorList>
    </citation>
    <scope>NUCLEOTIDE SEQUENCE [LARGE SCALE GENOMIC DNA]</scope>
    <source>
        <strain evidence="2">Ccyn2B</strain>
    </source>
</reference>